<accession>A0AAN7SBW5</accession>
<dbReference type="EMBL" id="JARPUR010000007">
    <property type="protein sequence ID" value="KAK4872789.1"/>
    <property type="molecule type" value="Genomic_DNA"/>
</dbReference>
<feature type="transmembrane region" description="Helical" evidence="6">
    <location>
        <begin position="35"/>
        <end position="55"/>
    </location>
</feature>
<comment type="caution">
    <text evidence="8">The sequence shown here is derived from an EMBL/GenBank/DDBJ whole genome shotgun (WGS) entry which is preliminary data.</text>
</comment>
<dbReference type="CDD" id="cd14978">
    <property type="entry name" value="7tmA_FMRFamide_R-like"/>
    <property type="match status" value="1"/>
</dbReference>
<dbReference type="SUPFAM" id="SSF81321">
    <property type="entry name" value="Family A G protein-coupled receptor-like"/>
    <property type="match status" value="1"/>
</dbReference>
<evidence type="ECO:0000259" key="7">
    <source>
        <dbReference type="PROSITE" id="PS50262"/>
    </source>
</evidence>
<reference evidence="9" key="1">
    <citation type="submission" date="2023-01" db="EMBL/GenBank/DDBJ databases">
        <title>Key to firefly adult light organ development and bioluminescence: homeobox transcription factors regulate luciferase expression and transportation to peroxisome.</title>
        <authorList>
            <person name="Fu X."/>
        </authorList>
    </citation>
    <scope>NUCLEOTIDE SEQUENCE [LARGE SCALE GENOMIC DNA]</scope>
</reference>
<comment type="subcellular location">
    <subcellularLocation>
        <location evidence="1">Membrane</location>
    </subcellularLocation>
</comment>
<dbReference type="Pfam" id="PF10324">
    <property type="entry name" value="7TM_GPCR_Srw"/>
    <property type="match status" value="1"/>
</dbReference>
<feature type="domain" description="G-protein coupled receptors family 1 profile" evidence="7">
    <location>
        <begin position="47"/>
        <end position="393"/>
    </location>
</feature>
<feature type="transmembrane region" description="Helical" evidence="6">
    <location>
        <begin position="332"/>
        <end position="356"/>
    </location>
</feature>
<sequence length="479" mass="54542">MLERVIAVELFRKMADLKNASIVFVEQSRFWIQRVLVPILVCVGAAGNIISVIILTRRRMRSSTNAYLTALAIADLIYLLFVLLLSFKHYPNINDRKYELYWRFYGISHWLCDAASSTSVWLTVSFTIERYIVVCHPIKGKVLCTERRAKSIIAIVSILCIILTATTPFEYQLAFHDNCIKICDEDDLNQLQPNRANEMARLNTTSQITRSKDNCSDEIEDGVFIPVDDELSFLLTNSTNQLFRAIVNIQMLNTTCCVKNYTISTESTSFGKNRIYQSMFYWFSAIVFAVLPLALIATFNCFLINSVYNSYQERKAMTNFQDQKSQAQENRITLLLIAVVVLFLICQLPTASVLIYDALVDVTDEVTLNIKAGLGNIFNALLALNASCNFILYCALSDKYRRTCRALCCERDLSRQDTCSIHNSRNSLRMSKTKLLKRGKSNYVCTPRNLEAYSLNSIPRSKSLMQRPIGKARSSDLLV</sequence>
<dbReference type="GO" id="GO:0008528">
    <property type="term" value="F:G protein-coupled peptide receptor activity"/>
    <property type="evidence" value="ECO:0007669"/>
    <property type="project" value="InterPro"/>
</dbReference>
<keyword evidence="4 6" id="KW-1133">Transmembrane helix</keyword>
<evidence type="ECO:0000256" key="2">
    <source>
        <dbReference type="ARBA" id="ARBA00010663"/>
    </source>
</evidence>
<evidence type="ECO:0000256" key="4">
    <source>
        <dbReference type="ARBA" id="ARBA00022989"/>
    </source>
</evidence>
<evidence type="ECO:0000256" key="5">
    <source>
        <dbReference type="ARBA" id="ARBA00023136"/>
    </source>
</evidence>
<feature type="transmembrane region" description="Helical" evidence="6">
    <location>
        <begin position="107"/>
        <end position="128"/>
    </location>
</feature>
<dbReference type="InterPro" id="IPR019427">
    <property type="entry name" value="7TM_GPCR_serpentine_rcpt_Srw"/>
</dbReference>
<evidence type="ECO:0000256" key="3">
    <source>
        <dbReference type="ARBA" id="ARBA00022692"/>
    </source>
</evidence>
<evidence type="ECO:0000256" key="6">
    <source>
        <dbReference type="SAM" id="Phobius"/>
    </source>
</evidence>
<dbReference type="InterPro" id="IPR052954">
    <property type="entry name" value="GPCR-Ligand_Int"/>
</dbReference>
<evidence type="ECO:0000313" key="9">
    <source>
        <dbReference type="Proteomes" id="UP001353858"/>
    </source>
</evidence>
<dbReference type="PANTHER" id="PTHR46641:SF22">
    <property type="entry name" value="PROCTOLIN RECEPTOR, ISOFORM A"/>
    <property type="match status" value="1"/>
</dbReference>
<comment type="similarity">
    <text evidence="2">Belongs to the G-protein coupled receptor 1 family.</text>
</comment>
<keyword evidence="9" id="KW-1185">Reference proteome</keyword>
<dbReference type="Pfam" id="PF00001">
    <property type="entry name" value="7tm_1"/>
    <property type="match status" value="1"/>
</dbReference>
<dbReference type="PANTHER" id="PTHR46641">
    <property type="entry name" value="FMRFAMIDE RECEPTOR-RELATED"/>
    <property type="match status" value="1"/>
</dbReference>
<feature type="transmembrane region" description="Helical" evidence="6">
    <location>
        <begin position="67"/>
        <end position="87"/>
    </location>
</feature>
<feature type="transmembrane region" description="Helical" evidence="6">
    <location>
        <begin position="149"/>
        <end position="169"/>
    </location>
</feature>
<dbReference type="PRINTS" id="PR00237">
    <property type="entry name" value="GPCRRHODOPSN"/>
</dbReference>
<dbReference type="Gene3D" id="1.20.1070.10">
    <property type="entry name" value="Rhodopsin 7-helix transmembrane proteins"/>
    <property type="match status" value="2"/>
</dbReference>
<keyword evidence="3 6" id="KW-0812">Transmembrane</keyword>
<feature type="transmembrane region" description="Helical" evidence="6">
    <location>
        <begin position="376"/>
        <end position="396"/>
    </location>
</feature>
<dbReference type="Proteomes" id="UP001353858">
    <property type="component" value="Unassembled WGS sequence"/>
</dbReference>
<name>A0AAN7SBW5_9COLE</name>
<dbReference type="InterPro" id="IPR000276">
    <property type="entry name" value="GPCR_Rhodpsn"/>
</dbReference>
<evidence type="ECO:0000313" key="8">
    <source>
        <dbReference type="EMBL" id="KAK4872789.1"/>
    </source>
</evidence>
<dbReference type="InterPro" id="IPR017452">
    <property type="entry name" value="GPCR_Rhodpsn_7TM"/>
</dbReference>
<gene>
    <name evidence="8" type="ORF">RN001_014818</name>
</gene>
<evidence type="ECO:0000256" key="1">
    <source>
        <dbReference type="ARBA" id="ARBA00004370"/>
    </source>
</evidence>
<organism evidence="8 9">
    <name type="scientific">Aquatica leii</name>
    <dbReference type="NCBI Taxonomy" id="1421715"/>
    <lineage>
        <taxon>Eukaryota</taxon>
        <taxon>Metazoa</taxon>
        <taxon>Ecdysozoa</taxon>
        <taxon>Arthropoda</taxon>
        <taxon>Hexapoda</taxon>
        <taxon>Insecta</taxon>
        <taxon>Pterygota</taxon>
        <taxon>Neoptera</taxon>
        <taxon>Endopterygota</taxon>
        <taxon>Coleoptera</taxon>
        <taxon>Polyphaga</taxon>
        <taxon>Elateriformia</taxon>
        <taxon>Elateroidea</taxon>
        <taxon>Lampyridae</taxon>
        <taxon>Luciolinae</taxon>
        <taxon>Aquatica</taxon>
    </lineage>
</organism>
<keyword evidence="5 6" id="KW-0472">Membrane</keyword>
<dbReference type="GO" id="GO:0016020">
    <property type="term" value="C:membrane"/>
    <property type="evidence" value="ECO:0007669"/>
    <property type="project" value="UniProtKB-SubCell"/>
</dbReference>
<feature type="transmembrane region" description="Helical" evidence="6">
    <location>
        <begin position="280"/>
        <end position="311"/>
    </location>
</feature>
<proteinExistence type="inferred from homology"/>
<dbReference type="AlphaFoldDB" id="A0AAN7SBW5"/>
<dbReference type="PROSITE" id="PS50262">
    <property type="entry name" value="G_PROTEIN_RECEP_F1_2"/>
    <property type="match status" value="1"/>
</dbReference>
<protein>
    <recommendedName>
        <fullName evidence="7">G-protein coupled receptors family 1 profile domain-containing protein</fullName>
    </recommendedName>
</protein>